<dbReference type="Gene3D" id="3.40.50.2000">
    <property type="entry name" value="Glycogen Phosphorylase B"/>
    <property type="match status" value="1"/>
</dbReference>
<dbReference type="AlphaFoldDB" id="A0A1R4IUP4"/>
<dbReference type="Proteomes" id="UP000188342">
    <property type="component" value="Unassembled WGS sequence"/>
</dbReference>
<sequence>MFPMHRNPAVRATMLPVLEKHSNVLTIEPLDYVQFIHLQKASHIVLTGSGGVQEEAPSLGRPVLVLRENTERPEAATAGTVRLVGTDADRIVQEVDRLMDDPDAYAAMAQVANPYGDGKAAERAVAAIEHLLGVGERLPDSAPSAGS</sequence>
<feature type="domain" description="UDP-N-acetylglucosamine 2-epimerase" evidence="5">
    <location>
        <begin position="2"/>
        <end position="129"/>
    </location>
</feature>
<gene>
    <name evidence="6" type="ORF">FM114_03745</name>
</gene>
<dbReference type="EMBL" id="FUKQ01000012">
    <property type="protein sequence ID" value="SJN23434.1"/>
    <property type="molecule type" value="Genomic_DNA"/>
</dbReference>
<comment type="similarity">
    <text evidence="2 4">Belongs to the UDP-N-acetylglucosamine 2-epimerase family.</text>
</comment>
<dbReference type="PANTHER" id="PTHR43174">
    <property type="entry name" value="UDP-N-ACETYLGLUCOSAMINE 2-EPIMERASE"/>
    <property type="match status" value="1"/>
</dbReference>
<dbReference type="InterPro" id="IPR003331">
    <property type="entry name" value="UDP_GlcNAc_Epimerase_2_dom"/>
</dbReference>
<evidence type="ECO:0000259" key="5">
    <source>
        <dbReference type="Pfam" id="PF02350"/>
    </source>
</evidence>
<dbReference type="InterPro" id="IPR029767">
    <property type="entry name" value="WecB-like"/>
</dbReference>
<keyword evidence="7" id="KW-1185">Reference proteome</keyword>
<accession>A0A1R4IUP4</accession>
<evidence type="ECO:0000256" key="2">
    <source>
        <dbReference type="ARBA" id="ARBA00038209"/>
    </source>
</evidence>
<proteinExistence type="inferred from homology"/>
<organism evidence="6 7">
    <name type="scientific">Luteococcus japonicus LSP_Lj1</name>
    <dbReference type="NCBI Taxonomy" id="1255658"/>
    <lineage>
        <taxon>Bacteria</taxon>
        <taxon>Bacillati</taxon>
        <taxon>Actinomycetota</taxon>
        <taxon>Actinomycetes</taxon>
        <taxon>Propionibacteriales</taxon>
        <taxon>Propionibacteriaceae</taxon>
        <taxon>Luteococcus</taxon>
    </lineage>
</organism>
<evidence type="ECO:0000313" key="7">
    <source>
        <dbReference type="Proteomes" id="UP000188342"/>
    </source>
</evidence>
<dbReference type="PANTHER" id="PTHR43174:SF2">
    <property type="entry name" value="UDP-N-ACETYLGLUCOSAMINE 2-EPIMERASE"/>
    <property type="match status" value="1"/>
</dbReference>
<reference evidence="6 7" key="1">
    <citation type="submission" date="2017-02" db="EMBL/GenBank/DDBJ databases">
        <authorList>
            <person name="Peterson S.W."/>
        </authorList>
    </citation>
    <scope>NUCLEOTIDE SEQUENCE [LARGE SCALE GENOMIC DNA]</scope>
    <source>
        <strain evidence="6 7">LSP_Lj1</strain>
    </source>
</reference>
<keyword evidence="1 4" id="KW-0413">Isomerase</keyword>
<evidence type="ECO:0000256" key="3">
    <source>
        <dbReference type="ARBA" id="ARBA00038858"/>
    </source>
</evidence>
<dbReference type="EC" id="5.1.3.14" evidence="3"/>
<name>A0A1R4IUP4_9ACTN</name>
<evidence type="ECO:0000256" key="1">
    <source>
        <dbReference type="ARBA" id="ARBA00023235"/>
    </source>
</evidence>
<dbReference type="GO" id="GO:0008761">
    <property type="term" value="F:UDP-N-acetylglucosamine 2-epimerase activity"/>
    <property type="evidence" value="ECO:0007669"/>
    <property type="project" value="UniProtKB-EC"/>
</dbReference>
<dbReference type="Pfam" id="PF02350">
    <property type="entry name" value="Epimerase_2"/>
    <property type="match status" value="1"/>
</dbReference>
<evidence type="ECO:0000313" key="6">
    <source>
        <dbReference type="EMBL" id="SJN23434.1"/>
    </source>
</evidence>
<dbReference type="STRING" id="1255658.FM114_03745"/>
<protein>
    <recommendedName>
        <fullName evidence="3">UDP-N-acetylglucosamine 2-epimerase (non-hydrolyzing)</fullName>
        <ecNumber evidence="3">5.1.3.14</ecNumber>
    </recommendedName>
</protein>
<dbReference type="SUPFAM" id="SSF53756">
    <property type="entry name" value="UDP-Glycosyltransferase/glycogen phosphorylase"/>
    <property type="match status" value="1"/>
</dbReference>
<evidence type="ECO:0000256" key="4">
    <source>
        <dbReference type="RuleBase" id="RU003513"/>
    </source>
</evidence>